<dbReference type="Pfam" id="PF00134">
    <property type="entry name" value="Cyclin_N"/>
    <property type="match status" value="1"/>
</dbReference>
<evidence type="ECO:0000313" key="3">
    <source>
        <dbReference type="EMBL" id="CAD8463199.1"/>
    </source>
</evidence>
<name>A0A7S0DRL2_9EUKA</name>
<proteinExistence type="predicted"/>
<dbReference type="InterPro" id="IPR000719">
    <property type="entry name" value="Prot_kinase_dom"/>
</dbReference>
<dbReference type="InterPro" id="IPR013763">
    <property type="entry name" value="Cyclin-like_dom"/>
</dbReference>
<dbReference type="Gene3D" id="1.10.472.10">
    <property type="entry name" value="Cyclin-like"/>
    <property type="match status" value="2"/>
</dbReference>
<dbReference type="EMBL" id="HBEM01032426">
    <property type="protein sequence ID" value="CAD8463199.1"/>
    <property type="molecule type" value="Transcribed_RNA"/>
</dbReference>
<dbReference type="Pfam" id="PF25372">
    <property type="entry name" value="DUF7885"/>
    <property type="match status" value="1"/>
</dbReference>
<dbReference type="InterPro" id="IPR006553">
    <property type="entry name" value="Leu-rich_rpt_Cys-con_subtyp"/>
</dbReference>
<dbReference type="Gene3D" id="1.10.510.10">
    <property type="entry name" value="Transferase(Phosphotransferase) domain 1"/>
    <property type="match status" value="1"/>
</dbReference>
<dbReference type="PROSITE" id="PS50011">
    <property type="entry name" value="PROTEIN_KINASE_DOM"/>
    <property type="match status" value="1"/>
</dbReference>
<organism evidence="3">
    <name type="scientific">Amorphochlora amoebiformis</name>
    <dbReference type="NCBI Taxonomy" id="1561963"/>
    <lineage>
        <taxon>Eukaryota</taxon>
        <taxon>Sar</taxon>
        <taxon>Rhizaria</taxon>
        <taxon>Cercozoa</taxon>
        <taxon>Chlorarachniophyceae</taxon>
        <taxon>Amorphochlora</taxon>
    </lineage>
</organism>
<dbReference type="InterPro" id="IPR036915">
    <property type="entry name" value="Cyclin-like_sf"/>
</dbReference>
<dbReference type="Pfam" id="PF00069">
    <property type="entry name" value="Pkinase"/>
    <property type="match status" value="1"/>
</dbReference>
<gene>
    <name evidence="3" type="ORF">LAMO00422_LOCUS22160</name>
</gene>
<evidence type="ECO:0000256" key="1">
    <source>
        <dbReference type="SAM" id="MobiDB-lite"/>
    </source>
</evidence>
<accession>A0A7S0DRL2</accession>
<dbReference type="InterPro" id="IPR036047">
    <property type="entry name" value="F-box-like_dom_sf"/>
</dbReference>
<dbReference type="GO" id="GO:0019005">
    <property type="term" value="C:SCF ubiquitin ligase complex"/>
    <property type="evidence" value="ECO:0007669"/>
    <property type="project" value="TreeGrafter"/>
</dbReference>
<dbReference type="Gene3D" id="3.80.10.10">
    <property type="entry name" value="Ribonuclease Inhibitor"/>
    <property type="match status" value="2"/>
</dbReference>
<dbReference type="PANTHER" id="PTHR13318">
    <property type="entry name" value="PARTNER OF PAIRED, ISOFORM B-RELATED"/>
    <property type="match status" value="1"/>
</dbReference>
<sequence length="1050" mass="118815">MQDKEYRAYNFYIKDLSQGVSCAFLREAQLWLSYQGRWGAKFARIDEILDKQFIGWSKDDLMPEFATSHPQRDIIEPFRRAWIYQFVSAIHMFHRTGRPYRSILLPELLLWGKYTPATEQYLRDKKPSFPSQISLFANELMRLGNYMPGTCALLTHASPEELLGDTKPSPLKDLWMMGHVIHDAYKKKPLIRDDETDSKFAHLMRIFRVCGTPTEKDWPGVTKLPHYNLQYPQWKIRPLKGSLTAAIPSEARDLITKLLVLNPKKRLSTAEVLKHDYFKTIRKQTPLPSNQMEIESGAGSVTSSGRLTRSRFRAAALNNQTDTFDMRGNILRMMLMEPVEKKEVEQKYLRESHRMELVDWLSDLSHLKNLSSDSFEVAVRILDTYMLKQPEIFLSDYQCVGMVCLLIASKIVDVVRITLDDLADTPEESYTVRQVRGMEIKVLKAVGVGQISLVTPRLFLRNLFALLPAESPEASMRSQHLAAWLCEIYAMSFRTTSFRASTAAVACFLLATTGDADTTKIHQAVREVSRGIIRQESFPGFVRNLKEKWESFANGPRGDEWKFFVRRLRKPRRIWKKYSSSNFGNASALQPRDVQKEIQSQSSTRSGDPSKVLPTAVALRLLNFLDKPEMCIMSRVSKRWLVICQSPSLSRGNWDLKRHKEVIDARTISRLIPRLAYVQELNLFRCKLTAASVFQILHNCQSLTKLDLSYTVNESPEEMPNGRQRMDGQFIQSPAAFNAQSGMGSGDFKGLKMDLAAAASELGAGFPKRRQRDRKDSKVQMSRKGVYNVSGVPVWEKHANGGEVLAPSLRVLNLRKAEVVEEGLKEEGLHTILSRCPNITSLNLGMLQCVTTSTISTIAENLGGRLTQLHLNSCPNINNSDLTRLASDCKAVKRLYLDMCSKINDVGITAVARGCDLEVLSLCANRVSDSSLAAIAKHCKNLRQLELSFCYLVSTDGVLEIAQGCPKITHLNLCLVDMIQDNAIERLAQLCDLEELNLRGCTHITDLSLDALAKYSKKLRVLHLLGCEKVSASTVAVLKLRIPQAKIIIW</sequence>
<reference evidence="3" key="1">
    <citation type="submission" date="2021-01" db="EMBL/GenBank/DDBJ databases">
        <authorList>
            <person name="Corre E."/>
            <person name="Pelletier E."/>
            <person name="Niang G."/>
            <person name="Scheremetjew M."/>
            <person name="Finn R."/>
            <person name="Kale V."/>
            <person name="Holt S."/>
            <person name="Cochrane G."/>
            <person name="Meng A."/>
            <person name="Brown T."/>
            <person name="Cohen L."/>
        </authorList>
    </citation>
    <scope>NUCLEOTIDE SEQUENCE</scope>
    <source>
        <strain evidence="3">CCMP2058</strain>
    </source>
</reference>
<protein>
    <recommendedName>
        <fullName evidence="2">Protein kinase domain-containing protein</fullName>
    </recommendedName>
</protein>
<dbReference type="SMART" id="SM00220">
    <property type="entry name" value="S_TKc"/>
    <property type="match status" value="1"/>
</dbReference>
<feature type="region of interest" description="Disordered" evidence="1">
    <location>
        <begin position="586"/>
        <end position="610"/>
    </location>
</feature>
<dbReference type="GO" id="GO:0005524">
    <property type="term" value="F:ATP binding"/>
    <property type="evidence" value="ECO:0007669"/>
    <property type="project" value="InterPro"/>
</dbReference>
<dbReference type="AlphaFoldDB" id="A0A7S0DRL2"/>
<dbReference type="GO" id="GO:0004672">
    <property type="term" value="F:protein kinase activity"/>
    <property type="evidence" value="ECO:0007669"/>
    <property type="project" value="InterPro"/>
</dbReference>
<dbReference type="InterPro" id="IPR011009">
    <property type="entry name" value="Kinase-like_dom_sf"/>
</dbReference>
<feature type="domain" description="Protein kinase" evidence="2">
    <location>
        <begin position="1"/>
        <end position="278"/>
    </location>
</feature>
<feature type="compositionally biased region" description="Polar residues" evidence="1">
    <location>
        <begin position="597"/>
        <end position="607"/>
    </location>
</feature>
<dbReference type="SUPFAM" id="SSF52047">
    <property type="entry name" value="RNI-like"/>
    <property type="match status" value="1"/>
</dbReference>
<dbReference type="SUPFAM" id="SSF56112">
    <property type="entry name" value="Protein kinase-like (PK-like)"/>
    <property type="match status" value="1"/>
</dbReference>
<dbReference type="GO" id="GO:0031146">
    <property type="term" value="P:SCF-dependent proteasomal ubiquitin-dependent protein catabolic process"/>
    <property type="evidence" value="ECO:0007669"/>
    <property type="project" value="TreeGrafter"/>
</dbReference>
<dbReference type="SUPFAM" id="SSF81383">
    <property type="entry name" value="F-box domain"/>
    <property type="match status" value="1"/>
</dbReference>
<dbReference type="SUPFAM" id="SSF47954">
    <property type="entry name" value="Cyclin-like"/>
    <property type="match status" value="1"/>
</dbReference>
<dbReference type="InterPro" id="IPR032675">
    <property type="entry name" value="LRR_dom_sf"/>
</dbReference>
<evidence type="ECO:0000259" key="2">
    <source>
        <dbReference type="PROSITE" id="PS50011"/>
    </source>
</evidence>
<dbReference type="InterPro" id="IPR057207">
    <property type="entry name" value="FBXL15_LRR"/>
</dbReference>
<dbReference type="SMART" id="SM00385">
    <property type="entry name" value="CYCLIN"/>
    <property type="match status" value="1"/>
</dbReference>
<dbReference type="InterPro" id="IPR006671">
    <property type="entry name" value="Cyclin_N"/>
</dbReference>
<dbReference type="SMART" id="SM00367">
    <property type="entry name" value="LRR_CC"/>
    <property type="match status" value="9"/>
</dbReference>